<proteinExistence type="predicted"/>
<dbReference type="Proteomes" id="UP000838756">
    <property type="component" value="Unassembled WGS sequence"/>
</dbReference>
<protein>
    <submittedName>
        <fullName evidence="1">Jg8239 protein</fullName>
    </submittedName>
</protein>
<dbReference type="AlphaFoldDB" id="A0A8S4RPV6"/>
<gene>
    <name evidence="1" type="primary">jg8239</name>
    <name evidence="1" type="ORF">PAEG_LOCUS16467</name>
</gene>
<comment type="caution">
    <text evidence="1">The sequence shown here is derived from an EMBL/GenBank/DDBJ whole genome shotgun (WGS) entry which is preliminary data.</text>
</comment>
<evidence type="ECO:0000313" key="2">
    <source>
        <dbReference type="Proteomes" id="UP000838756"/>
    </source>
</evidence>
<keyword evidence="2" id="KW-1185">Reference proteome</keyword>
<organism evidence="1 2">
    <name type="scientific">Pararge aegeria aegeria</name>
    <dbReference type="NCBI Taxonomy" id="348720"/>
    <lineage>
        <taxon>Eukaryota</taxon>
        <taxon>Metazoa</taxon>
        <taxon>Ecdysozoa</taxon>
        <taxon>Arthropoda</taxon>
        <taxon>Hexapoda</taxon>
        <taxon>Insecta</taxon>
        <taxon>Pterygota</taxon>
        <taxon>Neoptera</taxon>
        <taxon>Endopterygota</taxon>
        <taxon>Lepidoptera</taxon>
        <taxon>Glossata</taxon>
        <taxon>Ditrysia</taxon>
        <taxon>Papilionoidea</taxon>
        <taxon>Nymphalidae</taxon>
        <taxon>Satyrinae</taxon>
        <taxon>Satyrini</taxon>
        <taxon>Parargina</taxon>
        <taxon>Pararge</taxon>
    </lineage>
</organism>
<dbReference type="EMBL" id="CAKXAJ010025463">
    <property type="protein sequence ID" value="CAH2239824.1"/>
    <property type="molecule type" value="Genomic_DNA"/>
</dbReference>
<sequence length="131" mass="15239">MIARSRRSGGETRWSSLCSPKLASASWQYHALTLKSRRGKLKVEFQIAYHPFFEMAYSSDIDVNVVKVFDTMLEEVMESPPSFINYRKPDCARTDTLSDDPQSTWYEWPWTYRRRSVGAEDPRHLVSDGPK</sequence>
<evidence type="ECO:0000313" key="1">
    <source>
        <dbReference type="EMBL" id="CAH2239824.1"/>
    </source>
</evidence>
<name>A0A8S4RPV6_9NEOP</name>
<accession>A0A8S4RPV6</accession>
<reference evidence="1" key="1">
    <citation type="submission" date="2022-03" db="EMBL/GenBank/DDBJ databases">
        <authorList>
            <person name="Lindestad O."/>
        </authorList>
    </citation>
    <scope>NUCLEOTIDE SEQUENCE</scope>
</reference>